<reference evidence="2" key="1">
    <citation type="submission" date="2018-05" db="EMBL/GenBank/DDBJ databases">
        <authorList>
            <person name="Lanie J.A."/>
            <person name="Ng W.-L."/>
            <person name="Kazmierczak K.M."/>
            <person name="Andrzejewski T.M."/>
            <person name="Davidsen T.M."/>
            <person name="Wayne K.J."/>
            <person name="Tettelin H."/>
            <person name="Glass J.I."/>
            <person name="Rusch D."/>
            <person name="Podicherti R."/>
            <person name="Tsui H.-C.T."/>
            <person name="Winkler M.E."/>
        </authorList>
    </citation>
    <scope>NUCLEOTIDE SEQUENCE</scope>
</reference>
<organism evidence="2">
    <name type="scientific">marine metagenome</name>
    <dbReference type="NCBI Taxonomy" id="408172"/>
    <lineage>
        <taxon>unclassified sequences</taxon>
        <taxon>metagenomes</taxon>
        <taxon>ecological metagenomes</taxon>
    </lineage>
</organism>
<protein>
    <recommendedName>
        <fullName evidence="1">Glycosyl transferase family 1 domain-containing protein</fullName>
    </recommendedName>
</protein>
<dbReference type="GO" id="GO:0016757">
    <property type="term" value="F:glycosyltransferase activity"/>
    <property type="evidence" value="ECO:0007669"/>
    <property type="project" value="InterPro"/>
</dbReference>
<dbReference type="CDD" id="cd03801">
    <property type="entry name" value="GT4_PimA-like"/>
    <property type="match status" value="1"/>
</dbReference>
<dbReference type="Pfam" id="PF06293">
    <property type="entry name" value="Kdo"/>
    <property type="match status" value="1"/>
</dbReference>
<evidence type="ECO:0000259" key="1">
    <source>
        <dbReference type="Pfam" id="PF00534"/>
    </source>
</evidence>
<evidence type="ECO:0000313" key="2">
    <source>
        <dbReference type="EMBL" id="SUZ96443.1"/>
    </source>
</evidence>
<dbReference type="Pfam" id="PF00534">
    <property type="entry name" value="Glycos_transf_1"/>
    <property type="match status" value="1"/>
</dbReference>
<dbReference type="NCBIfam" id="NF011703">
    <property type="entry name" value="PRK15123.1"/>
    <property type="match status" value="1"/>
</dbReference>
<proteinExistence type="predicted"/>
<dbReference type="PANTHER" id="PTHR12526">
    <property type="entry name" value="GLYCOSYLTRANSFERASE"/>
    <property type="match status" value="1"/>
</dbReference>
<dbReference type="SUPFAM" id="SSF53756">
    <property type="entry name" value="UDP-Glycosyltransferase/glycogen phosphorylase"/>
    <property type="match status" value="1"/>
</dbReference>
<gene>
    <name evidence="2" type="ORF">METZ01_LOCUS49297</name>
</gene>
<feature type="non-terminal residue" evidence="2">
    <location>
        <position position="1"/>
    </location>
</feature>
<dbReference type="InterPro" id="IPR001296">
    <property type="entry name" value="Glyco_trans_1"/>
</dbReference>
<accession>A0A381S5L5</accession>
<name>A0A381S5L5_9ZZZZ</name>
<dbReference type="Gene3D" id="3.40.50.2000">
    <property type="entry name" value="Glycogen Phosphorylase B"/>
    <property type="match status" value="1"/>
</dbReference>
<sequence>IRQRIRKEFQISEDDLLLLFIGSGFETKGLDRALRALASLPSDLQKRSQLMVIGQDHSEEYQQLAKQLGVGRKVHFLGGRPDIPELLAAGELLLHPAYRENTGTILLEAIAAGVPVLTTNVCGYAHHVERASAGIVLSSPFEQDQLNLELANVLLSPMRKEWETNGLRYGENEDLYHMPTDAVDILEDHCRKDLGRDFTAVTPSAFSIRYLDKRLSDGIFHGASFDQIRQFQGQGELIRSGLGRRTSRLEFDDRSYYLKTHTGVGWWEIIKNWTYLRLPVLGAKNEWHGVHHLQRHGIDTLTIAGYGTSGEIGEFSWPYATRQSFIITEEIKGSISLEELSYEWQQNPPRKKSELRYKRWLIRRIAEMARTIHQSGANHRDFYLCHFLLQRAYDNGELSIEKSKLYVIDLHRMQIRRETPERWKLKDISGLRFSCLALIDAGVLTQRDLYRFMSTYLGAPLRDAWSGYRSFWGEVISKANNLRAAEQRKSLEGLPATAKTVPAARTQH</sequence>
<dbReference type="EMBL" id="UINC01002416">
    <property type="protein sequence ID" value="SUZ96443.1"/>
    <property type="molecule type" value="Genomic_DNA"/>
</dbReference>
<dbReference type="AlphaFoldDB" id="A0A381S5L5"/>
<dbReference type="PANTHER" id="PTHR12526:SF641">
    <property type="entry name" value="LIPOPOLYSACCHARIDE CORE BIOSYNTHESIS PROTEIN RFAG"/>
    <property type="match status" value="1"/>
</dbReference>
<feature type="domain" description="Glycosyl transferase family 1" evidence="1">
    <location>
        <begin position="2"/>
        <end position="166"/>
    </location>
</feature>